<sequence>MTQNNKYIKNIELTNQLQLNPLRNYQTPTFESIQLFIQQETAASNYLSQIIFIQRYARYLVIRRVWFRYIDLKEFIEVSIYENLYLKIWRHKVKKINQRKFKLVDIFLKRWRFNYVYLHNLRINERLIKLKRLRLCFHYIKTLMFNLKLMNLNAISFYRGVEHKRKKISFQILHSTYVWQKNYRVFYQKDDKLVSFDQDIFRFYITKDIIFYANYFEQLAEYFLEIVNRISNFINIAVFQRPIFMHLLQQFQEARRKRRARMQHLKQNKAFLDCFYHWKECSINRRFVLFNIWFSYRNLIYKNKQNEEDLKYADNTVRHFLLRKYLKFWVAYKNTIVLRDSVDSELVKLSLPLKFLMNTFNDFMLGNSIIKDQQYFRQDQVVMIDNKLIYKEEATNLQVNQNLSMPENRIFQLKFKFLTRIRTLHSKTQCFYRLFLISFIYLNFTRYKLAFKLLQKRKTTYNDYLKVQNTQHSSSFSAEKQCYINKDVINFIFTISLSGKNTTLQEQLLKLQPLFIKKFVYIILSLSIKDLVLYYDDMMAQKYIKQEILFFFNVMLTGKFTYQFVQKKQVGDPDQTFINRVQKYRYLMSKFPQKTLTFLKDLECRHPCFSRFDFNSPLPKAFTVCNGHQNYNNFQNRFDSQKRVHANTFIQPFINNLVVPYSQFLVQSFIISDVQIQKVDMFSKNNSAKNKIGLIYQDADAFEYTDLTGSEHLVAERWFKLHNVTDSQTQDFIISKFKQYKKMYGDKAISHLESSIKTVIQYAQSQDSKLNSKFKKLQGIKIEKEDNYLDDIIYDTQDLARKNQDKLLAQQVKQKENQFNTELKVIKDRRRQKQDYGLAKQIKVQIKSVNIRTNQILVKDLQGLQKNIKILKQKQDIEKMQQEQLVLTSTNQVNNTETIQGQLVSVMSQKNMLKQNQSNKKCKQKHQLTSGNCNSSQSDSQYNEHNENSISQSDEGIYNGKAKSLKKYMQKALKNKIKRQKINRNKKSNSKKSSMKFIQEQQKCKQLRNSIVQPLDQDDIVEQDTEAKINKDRNTLYDMFMQETTTDSDSDYQYYEKQHNNSLNYEEQIGEQHINSSNQEQNINNNYQHTFETKQKFDSQNLYIDKKQHLNITQQQQQDKLTYEQNNRPKSQLVYSQEQMKTEITKQENIHMLKILKKARDLNEFAKQLLKDQDLTQFSPEIQSIINKFISNPLNFAEKWQSDKLTSLDKSFMYFLFSDINTTLITNEIKDISSQDQQQLMKLFSRKFRQSLYELLTLQIIGKEFSKEELNNKNIISPKIKLAFDDMVYQTQSKFPIIVKTNDFFDKYCKQIMNSDVIKLVEDNSYLKPKNAIKQIFKEVLIDKNWQPFIISYIEFRPTRQIPRRFITQQIKQIQKQEKFQFPEFGVDNSIQKLFSVNENIIQVQKQIPKLPCKILRKQSLKPILRKAKQQDVMGMIVTTYEKSASQRPSISIADWIIETNLDELQNFQVCTD</sequence>
<dbReference type="GeneID" id="94295254"/>
<protein>
    <submittedName>
        <fullName evidence="3">Uncharacterized protein</fullName>
    </submittedName>
</protein>
<keyword evidence="1" id="KW-0175">Coiled coil</keyword>
<evidence type="ECO:0000256" key="2">
    <source>
        <dbReference type="SAM" id="MobiDB-lite"/>
    </source>
</evidence>
<dbReference type="EMBL" id="AUWU02000001">
    <property type="protein sequence ID" value="KAH0577877.1"/>
    <property type="molecule type" value="Genomic_DNA"/>
</dbReference>
<dbReference type="KEGG" id="ssao:94295254"/>
<feature type="compositionally biased region" description="Polar residues" evidence="2">
    <location>
        <begin position="928"/>
        <end position="941"/>
    </location>
</feature>
<reference evidence="3 4" key="1">
    <citation type="journal article" date="2014" name="PLoS Genet.">
        <title>The Genome of Spironucleus salmonicida Highlights a Fish Pathogen Adapted to Fluctuating Environments.</title>
        <authorList>
            <person name="Xu F."/>
            <person name="Jerlstrom-Hultqvist J."/>
            <person name="Einarsson E."/>
            <person name="Astvaldsson A."/>
            <person name="Svard S.G."/>
            <person name="Andersson J.O."/>
        </authorList>
    </citation>
    <scope>NUCLEOTIDE SEQUENCE [LARGE SCALE GENOMIC DNA]</scope>
    <source>
        <strain evidence="3 4">ATCC 50377</strain>
    </source>
</reference>
<evidence type="ECO:0000313" key="3">
    <source>
        <dbReference type="EMBL" id="KAH0577877.1"/>
    </source>
</evidence>
<feature type="coiled-coil region" evidence="1">
    <location>
        <begin position="854"/>
        <end position="881"/>
    </location>
</feature>
<accession>A0A9P8S2A5</accession>
<organism evidence="3 4">
    <name type="scientific">Spironucleus salmonicida</name>
    <dbReference type="NCBI Taxonomy" id="348837"/>
    <lineage>
        <taxon>Eukaryota</taxon>
        <taxon>Metamonada</taxon>
        <taxon>Diplomonadida</taxon>
        <taxon>Hexamitidae</taxon>
        <taxon>Hexamitinae</taxon>
        <taxon>Spironucleus</taxon>
    </lineage>
</organism>
<comment type="caution">
    <text evidence="3">The sequence shown here is derived from an EMBL/GenBank/DDBJ whole genome shotgun (WGS) entry which is preliminary data.</text>
</comment>
<gene>
    <name evidence="3" type="ORF">SS50377_21231</name>
</gene>
<name>A0A9P8S2A5_9EUKA</name>
<feature type="region of interest" description="Disordered" evidence="2">
    <location>
        <begin position="914"/>
        <end position="957"/>
    </location>
</feature>
<evidence type="ECO:0000313" key="4">
    <source>
        <dbReference type="Proteomes" id="UP000018208"/>
    </source>
</evidence>
<feature type="compositionally biased region" description="Basic residues" evidence="2">
    <location>
        <begin position="975"/>
        <end position="994"/>
    </location>
</feature>
<feature type="region of interest" description="Disordered" evidence="2">
    <location>
        <begin position="975"/>
        <end position="995"/>
    </location>
</feature>
<proteinExistence type="predicted"/>
<keyword evidence="4" id="KW-1185">Reference proteome</keyword>
<dbReference type="Proteomes" id="UP000018208">
    <property type="component" value="Unassembled WGS sequence"/>
</dbReference>
<evidence type="ECO:0000256" key="1">
    <source>
        <dbReference type="SAM" id="Coils"/>
    </source>
</evidence>
<dbReference type="RefSeq" id="XP_067768650.1">
    <property type="nucleotide sequence ID" value="XM_067905168.1"/>
</dbReference>